<sequence>MSKIKGLLEWFKTCPEIEDITEIDVSQLAPEDPAAGLYKQPTITVQKLIDGSEIRTETYYLLFLRPMNLRTERVDNEEYLETVEDWIWAQELAENYPDIGYPVHSIDMSNAFYMLSRTEDSAAYQFTVSITYERGVKK</sequence>
<gene>
    <name evidence="1" type="ORF">H8692_05630</name>
</gene>
<comment type="caution">
    <text evidence="1">The sequence shown here is derived from an EMBL/GenBank/DDBJ whole genome shotgun (WGS) entry which is preliminary data.</text>
</comment>
<protein>
    <submittedName>
        <fullName evidence="1">Uncharacterized protein</fullName>
    </submittedName>
</protein>
<accession>A0A926I4W1</accession>
<dbReference type="AlphaFoldDB" id="A0A926I4W1"/>
<dbReference type="RefSeq" id="WP_187525199.1">
    <property type="nucleotide sequence ID" value="NZ_JACRTA010000002.1"/>
</dbReference>
<evidence type="ECO:0000313" key="1">
    <source>
        <dbReference type="EMBL" id="MBC8568244.1"/>
    </source>
</evidence>
<organism evidence="1 2">
    <name type="scientific">Lentihominibacter hominis</name>
    <dbReference type="NCBI Taxonomy" id="2763645"/>
    <lineage>
        <taxon>Bacteria</taxon>
        <taxon>Bacillati</taxon>
        <taxon>Bacillota</taxon>
        <taxon>Clostridia</taxon>
        <taxon>Peptostreptococcales</taxon>
        <taxon>Anaerovoracaceae</taxon>
        <taxon>Lentihominibacter</taxon>
    </lineage>
</organism>
<evidence type="ECO:0000313" key="2">
    <source>
        <dbReference type="Proteomes" id="UP000610862"/>
    </source>
</evidence>
<keyword evidence="2" id="KW-1185">Reference proteome</keyword>
<proteinExistence type="predicted"/>
<dbReference type="EMBL" id="JACRTA010000002">
    <property type="protein sequence ID" value="MBC8568244.1"/>
    <property type="molecule type" value="Genomic_DNA"/>
</dbReference>
<dbReference type="Proteomes" id="UP000610862">
    <property type="component" value="Unassembled WGS sequence"/>
</dbReference>
<name>A0A926I4W1_9FIRM</name>
<reference evidence="1" key="1">
    <citation type="submission" date="2020-08" db="EMBL/GenBank/DDBJ databases">
        <title>Genome public.</title>
        <authorList>
            <person name="Liu C."/>
            <person name="Sun Q."/>
        </authorList>
    </citation>
    <scope>NUCLEOTIDE SEQUENCE</scope>
    <source>
        <strain evidence="1">NSJ-24</strain>
    </source>
</reference>